<evidence type="ECO:0000256" key="1">
    <source>
        <dbReference type="SAM" id="MobiDB-lite"/>
    </source>
</evidence>
<feature type="region of interest" description="Disordered" evidence="1">
    <location>
        <begin position="393"/>
        <end position="478"/>
    </location>
</feature>
<dbReference type="PANTHER" id="PTHR21494:SF0">
    <property type="entry name" value="ACTIVATING SIGNAL COINTEGRATOR 1 COMPLEX SUBUNIT 2"/>
    <property type="match status" value="1"/>
</dbReference>
<gene>
    <name evidence="3" type="ORF">Micbo1qcDRAFT_164453</name>
</gene>
<dbReference type="EMBL" id="KQ964253">
    <property type="protein sequence ID" value="KXJ89974.1"/>
    <property type="molecule type" value="Genomic_DNA"/>
</dbReference>
<reference evidence="4" key="1">
    <citation type="submission" date="2016-02" db="EMBL/GenBank/DDBJ databases">
        <title>Draft genome sequence of Microdochium bolleyi, a fungal endophyte of beachgrass.</title>
        <authorList>
            <consortium name="DOE Joint Genome Institute"/>
            <person name="David A.S."/>
            <person name="May G."/>
            <person name="Haridas S."/>
            <person name="Lim J."/>
            <person name="Wang M."/>
            <person name="Labutti K."/>
            <person name="Lipzen A."/>
            <person name="Barry K."/>
            <person name="Grigoriev I.V."/>
        </authorList>
    </citation>
    <scope>NUCLEOTIDE SEQUENCE [LARGE SCALE GENOMIC DNA]</scope>
    <source>
        <strain evidence="4">J235TASD1</strain>
    </source>
</reference>
<dbReference type="SUPFAM" id="SSF46934">
    <property type="entry name" value="UBA-like"/>
    <property type="match status" value="1"/>
</dbReference>
<keyword evidence="4" id="KW-1185">Reference proteome</keyword>
<sequence length="478" mass="52483">MAGSDFLDGLVSCYKIMNPPLRKAIITTTYLCLAGLTDDEHPNFSLLNDQLYSLKAAADAHKAGPTNANDSMVPELVTTTPILKHVLQQLEKAGNTATRIKSVIASLESYRKPGGMVRPKKFIKRKIDKGKGVMDVAQDSEFQEMRVHRMSQISQIQDLFPGLGSGFVSLLLDEYDNDNEQVIAHLLEEDLPPRFSSMDRGKDLSPERPRRRSSLAPRSTPPQLPTRHNIYDNDDLDELNVDMSNLHFGKRGPNRTADDILNDRSTAPNKAAILSALSLFDADDDERDDTYDAVDSGMAVNDALADDADDQKRKDAVEEVLFKAYQADQKVFERDADTRRGAARSTLRGETGMTDEAIEGWGLMLGRDPGRLKRLEFKFNTFSGNQAILETTAWRAGNEDSDRNGSGRGGHRGRGRGRGGPGRGRGGGGRGGNVAGPTGDKDTENARRRKESSKGSQANHNRRDQRARKMARGGGMAG</sequence>
<dbReference type="STRING" id="196109.A0A136IYP7"/>
<dbReference type="SMART" id="SM00546">
    <property type="entry name" value="CUE"/>
    <property type="match status" value="1"/>
</dbReference>
<evidence type="ECO:0000259" key="2">
    <source>
        <dbReference type="PROSITE" id="PS51140"/>
    </source>
</evidence>
<feature type="compositionally biased region" description="Gly residues" evidence="1">
    <location>
        <begin position="418"/>
        <end position="434"/>
    </location>
</feature>
<feature type="compositionally biased region" description="Basic and acidic residues" evidence="1">
    <location>
        <begin position="194"/>
        <end position="208"/>
    </location>
</feature>
<dbReference type="Pfam" id="PF02845">
    <property type="entry name" value="CUE"/>
    <property type="match status" value="1"/>
</dbReference>
<dbReference type="GO" id="GO:0043130">
    <property type="term" value="F:ubiquitin binding"/>
    <property type="evidence" value="ECO:0007669"/>
    <property type="project" value="InterPro"/>
</dbReference>
<dbReference type="OrthoDB" id="5577209at2759"/>
<name>A0A136IYP7_9PEZI</name>
<evidence type="ECO:0000313" key="3">
    <source>
        <dbReference type="EMBL" id="KXJ89974.1"/>
    </source>
</evidence>
<dbReference type="AlphaFoldDB" id="A0A136IYP7"/>
<dbReference type="InterPro" id="IPR003892">
    <property type="entry name" value="CUE"/>
</dbReference>
<proteinExistence type="predicted"/>
<dbReference type="Gene3D" id="1.10.8.10">
    <property type="entry name" value="DNA helicase RuvA subunit, C-terminal domain"/>
    <property type="match status" value="1"/>
</dbReference>
<accession>A0A136IYP7</accession>
<dbReference type="PANTHER" id="PTHR21494">
    <property type="entry name" value="ACTIVATING SIGNAL COINTEGRATOR 1 COMPLEX SUBUNIT 2 ASC-1 COMPLEX SUBUNIT P100"/>
    <property type="match status" value="1"/>
</dbReference>
<feature type="region of interest" description="Disordered" evidence="1">
    <location>
        <begin position="194"/>
        <end position="233"/>
    </location>
</feature>
<dbReference type="InterPro" id="IPR041800">
    <property type="entry name" value="ASCC2_CUE"/>
</dbReference>
<dbReference type="InterPro" id="IPR052586">
    <property type="entry name" value="ASCC2"/>
</dbReference>
<organism evidence="3 4">
    <name type="scientific">Microdochium bolleyi</name>
    <dbReference type="NCBI Taxonomy" id="196109"/>
    <lineage>
        <taxon>Eukaryota</taxon>
        <taxon>Fungi</taxon>
        <taxon>Dikarya</taxon>
        <taxon>Ascomycota</taxon>
        <taxon>Pezizomycotina</taxon>
        <taxon>Sordariomycetes</taxon>
        <taxon>Xylariomycetidae</taxon>
        <taxon>Xylariales</taxon>
        <taxon>Microdochiaceae</taxon>
        <taxon>Microdochium</taxon>
    </lineage>
</organism>
<protein>
    <recommendedName>
        <fullName evidence="2">CUE domain-containing protein</fullName>
    </recommendedName>
</protein>
<dbReference type="CDD" id="cd14364">
    <property type="entry name" value="CUE_ASCC2"/>
    <property type="match status" value="1"/>
</dbReference>
<dbReference type="InterPro" id="IPR009060">
    <property type="entry name" value="UBA-like_sf"/>
</dbReference>
<dbReference type="PROSITE" id="PS51140">
    <property type="entry name" value="CUE"/>
    <property type="match status" value="1"/>
</dbReference>
<dbReference type="InParanoid" id="A0A136IYP7"/>
<evidence type="ECO:0000313" key="4">
    <source>
        <dbReference type="Proteomes" id="UP000070501"/>
    </source>
</evidence>
<dbReference type="Proteomes" id="UP000070501">
    <property type="component" value="Unassembled WGS sequence"/>
</dbReference>
<feature type="domain" description="CUE" evidence="2">
    <location>
        <begin position="148"/>
        <end position="191"/>
    </location>
</feature>